<dbReference type="EMBL" id="JBBAXC010000010">
    <property type="protein sequence ID" value="MEI5908022.1"/>
    <property type="molecule type" value="Genomic_DNA"/>
</dbReference>
<evidence type="ECO:0000313" key="3">
    <source>
        <dbReference type="Proteomes" id="UP001312865"/>
    </source>
</evidence>
<dbReference type="InterPro" id="IPR008978">
    <property type="entry name" value="HSP20-like_chaperone"/>
</dbReference>
<dbReference type="Proteomes" id="UP001312865">
    <property type="component" value="Unassembled WGS sequence"/>
</dbReference>
<dbReference type="RefSeq" id="WP_336587463.1">
    <property type="nucleotide sequence ID" value="NZ_JBBAXC010000010.1"/>
</dbReference>
<evidence type="ECO:0000256" key="1">
    <source>
        <dbReference type="SAM" id="MobiDB-lite"/>
    </source>
</evidence>
<sequence>MGPFGGFNGFNPFKMMKDANPFNLQSQMKDIMEKNLSFDPKSLFGGYDRDEDEKDSESKTESYTVFETHEDVYIRIPIDSTEVNPKRIKVFYTSNRATIVNYPEDGNREQVILPCTVKRNGGKAVYRDGVLEVKMVKDWDHHYTEIDIHL</sequence>
<feature type="region of interest" description="Disordered" evidence="1">
    <location>
        <begin position="38"/>
        <end position="61"/>
    </location>
</feature>
<proteinExistence type="predicted"/>
<dbReference type="CDD" id="cd00298">
    <property type="entry name" value="ACD_sHsps_p23-like"/>
    <property type="match status" value="1"/>
</dbReference>
<gene>
    <name evidence="2" type="ORF">WAK64_13255</name>
</gene>
<organism evidence="2 3">
    <name type="scientific">Bacillus spongiae</name>
    <dbReference type="NCBI Taxonomy" id="2683610"/>
    <lineage>
        <taxon>Bacteria</taxon>
        <taxon>Bacillati</taxon>
        <taxon>Bacillota</taxon>
        <taxon>Bacilli</taxon>
        <taxon>Bacillales</taxon>
        <taxon>Bacillaceae</taxon>
        <taxon>Bacillus</taxon>
    </lineage>
</organism>
<keyword evidence="3" id="KW-1185">Reference proteome</keyword>
<reference evidence="2 3" key="1">
    <citation type="journal article" date="2018" name="J. Microbiol.">
        <title>Bacillus spongiae sp. nov., isolated from sponge of Jeju Island.</title>
        <authorList>
            <person name="Lee G.E."/>
            <person name="Im W.T."/>
            <person name="Park J.S."/>
        </authorList>
    </citation>
    <scope>NUCLEOTIDE SEQUENCE [LARGE SCALE GENOMIC DNA]</scope>
    <source>
        <strain evidence="2 3">135PIL107-10</strain>
    </source>
</reference>
<evidence type="ECO:0000313" key="2">
    <source>
        <dbReference type="EMBL" id="MEI5908022.1"/>
    </source>
</evidence>
<dbReference type="SUPFAM" id="SSF49764">
    <property type="entry name" value="HSP20-like chaperones"/>
    <property type="match status" value="1"/>
</dbReference>
<protein>
    <submittedName>
        <fullName evidence="2">Hsp20/alpha crystallin family protein</fullName>
    </submittedName>
</protein>
<name>A0ABU8HFT8_9BACI</name>
<accession>A0ABU8HFT8</accession>
<comment type="caution">
    <text evidence="2">The sequence shown here is derived from an EMBL/GenBank/DDBJ whole genome shotgun (WGS) entry which is preliminary data.</text>
</comment>